<keyword evidence="1" id="KW-1133">Transmembrane helix</keyword>
<gene>
    <name evidence="2" type="ORF">BWK73_04695</name>
</gene>
<keyword evidence="1" id="KW-0812">Transmembrane</keyword>
<protein>
    <submittedName>
        <fullName evidence="2">Uncharacterized protein</fullName>
    </submittedName>
</protein>
<evidence type="ECO:0000256" key="1">
    <source>
        <dbReference type="SAM" id="Phobius"/>
    </source>
</evidence>
<dbReference type="AlphaFoldDB" id="A0A1Y1QXU2"/>
<name>A0A1Y1QXU2_9GAMM</name>
<accession>A0A1Y1QXU2</accession>
<dbReference type="EMBL" id="MTEJ01000007">
    <property type="protein sequence ID" value="OQX16165.1"/>
    <property type="molecule type" value="Genomic_DNA"/>
</dbReference>
<keyword evidence="1" id="KW-0472">Membrane</keyword>
<proteinExistence type="predicted"/>
<feature type="transmembrane region" description="Helical" evidence="1">
    <location>
        <begin position="45"/>
        <end position="64"/>
    </location>
</feature>
<organism evidence="2 3">
    <name type="scientific">Thiothrix lacustris</name>
    <dbReference type="NCBI Taxonomy" id="525917"/>
    <lineage>
        <taxon>Bacteria</taxon>
        <taxon>Pseudomonadati</taxon>
        <taxon>Pseudomonadota</taxon>
        <taxon>Gammaproteobacteria</taxon>
        <taxon>Thiotrichales</taxon>
        <taxon>Thiotrichaceae</taxon>
        <taxon>Thiothrix</taxon>
    </lineage>
</organism>
<sequence>MPNGVVLGDFAKPPIEGFLGFVRCVVAPLRWVFCCLLYPKKSDNLLIILHRFYAFFGGFLLFLLL</sequence>
<evidence type="ECO:0000313" key="3">
    <source>
        <dbReference type="Proteomes" id="UP000192491"/>
    </source>
</evidence>
<feature type="transmembrane region" description="Helical" evidence="1">
    <location>
        <begin position="20"/>
        <end position="38"/>
    </location>
</feature>
<dbReference type="Proteomes" id="UP000192491">
    <property type="component" value="Unassembled WGS sequence"/>
</dbReference>
<evidence type="ECO:0000313" key="2">
    <source>
        <dbReference type="EMBL" id="OQX16165.1"/>
    </source>
</evidence>
<reference evidence="2 3" key="1">
    <citation type="submission" date="2017-01" db="EMBL/GenBank/DDBJ databases">
        <title>Novel large sulfur bacteria in the metagenomes of groundwater-fed chemosynthetic microbial mats in the Lake Huron basin.</title>
        <authorList>
            <person name="Sharrar A.M."/>
            <person name="Flood B.E."/>
            <person name="Bailey J.V."/>
            <person name="Jones D.S."/>
            <person name="Biddanda B."/>
            <person name="Ruberg S.A."/>
            <person name="Marcus D.N."/>
            <person name="Dick G.J."/>
        </authorList>
    </citation>
    <scope>NUCLEOTIDE SEQUENCE [LARGE SCALE GENOMIC DNA]</scope>
    <source>
        <strain evidence="2">A8</strain>
    </source>
</reference>
<comment type="caution">
    <text evidence="2">The sequence shown here is derived from an EMBL/GenBank/DDBJ whole genome shotgun (WGS) entry which is preliminary data.</text>
</comment>